<proteinExistence type="predicted"/>
<name>A0ABX5KCH9_9BURK</name>
<dbReference type="EMBL" id="QEOB01000033">
    <property type="protein sequence ID" value="PVX70904.1"/>
    <property type="molecule type" value="Genomic_DNA"/>
</dbReference>
<keyword evidence="3" id="KW-1185">Reference proteome</keyword>
<evidence type="ECO:0000313" key="2">
    <source>
        <dbReference type="EMBL" id="PVX70904.1"/>
    </source>
</evidence>
<dbReference type="Proteomes" id="UP000245712">
    <property type="component" value="Unassembled WGS sequence"/>
</dbReference>
<keyword evidence="1" id="KW-0812">Transmembrane</keyword>
<evidence type="ECO:0000313" key="3">
    <source>
        <dbReference type="Proteomes" id="UP000245712"/>
    </source>
</evidence>
<keyword evidence="1" id="KW-0472">Membrane</keyword>
<feature type="transmembrane region" description="Helical" evidence="1">
    <location>
        <begin position="32"/>
        <end position="49"/>
    </location>
</feature>
<dbReference type="InterPro" id="IPR006726">
    <property type="entry name" value="PHBA_efflux_AaeB/fusaric-R"/>
</dbReference>
<sequence length="94" mass="9834">MVISRELVRFPGTLAGSAATVLLAPAVVNEPLFLSAALAICIGFCLYIARLDRTPRAYAFQLVGHTASLIGVPYVMNPGAISTVASISEQVRGS</sequence>
<reference evidence="2 3" key="1">
    <citation type="submission" date="2018-05" db="EMBL/GenBank/DDBJ databases">
        <title>Genomic Encyclopedia of Type Strains, Phase IV (KMG-V): Genome sequencing to study the core and pangenomes of soil and plant-associated prokaryotes.</title>
        <authorList>
            <person name="Whitman W."/>
        </authorList>
    </citation>
    <scope>NUCLEOTIDE SEQUENCE [LARGE SCALE GENOMIC DNA]</scope>
    <source>
        <strain evidence="2 3">SCZa-39</strain>
    </source>
</reference>
<keyword evidence="1" id="KW-1133">Transmembrane helix</keyword>
<protein>
    <submittedName>
        <fullName evidence="2">Fusaric acid resistance family protein</fullName>
    </submittedName>
</protein>
<evidence type="ECO:0000256" key="1">
    <source>
        <dbReference type="SAM" id="Phobius"/>
    </source>
</evidence>
<comment type="caution">
    <text evidence="2">The sequence shown here is derived from an EMBL/GenBank/DDBJ whole genome shotgun (WGS) entry which is preliminary data.</text>
</comment>
<dbReference type="Pfam" id="PF04632">
    <property type="entry name" value="FUSC"/>
    <property type="match status" value="1"/>
</dbReference>
<gene>
    <name evidence="2" type="ORF">C7402_13359</name>
</gene>
<dbReference type="RefSeq" id="WP_116614606.1">
    <property type="nucleotide sequence ID" value="NZ_CAJZAT010000181.1"/>
</dbReference>
<accession>A0ABX5KCH9</accession>
<organism evidence="2 3">
    <name type="scientific">Paraburkholderia unamae</name>
    <dbReference type="NCBI Taxonomy" id="219649"/>
    <lineage>
        <taxon>Bacteria</taxon>
        <taxon>Pseudomonadati</taxon>
        <taxon>Pseudomonadota</taxon>
        <taxon>Betaproteobacteria</taxon>
        <taxon>Burkholderiales</taxon>
        <taxon>Burkholderiaceae</taxon>
        <taxon>Paraburkholderia</taxon>
    </lineage>
</organism>
<feature type="transmembrane region" description="Helical" evidence="1">
    <location>
        <begin position="7"/>
        <end position="26"/>
    </location>
</feature>